<dbReference type="Gene3D" id="3.50.50.60">
    <property type="entry name" value="FAD/NAD(P)-binding domain"/>
    <property type="match status" value="1"/>
</dbReference>
<evidence type="ECO:0000256" key="1">
    <source>
        <dbReference type="ARBA" id="ARBA00001974"/>
    </source>
</evidence>
<keyword evidence="3 6" id="KW-0285">Flavoprotein</keyword>
<comment type="catalytic activity">
    <reaction evidence="6">
        <text>a quinone + sn-glycerol 3-phosphate = dihydroxyacetone phosphate + a quinol</text>
        <dbReference type="Rhea" id="RHEA:18977"/>
        <dbReference type="ChEBI" id="CHEBI:24646"/>
        <dbReference type="ChEBI" id="CHEBI:57597"/>
        <dbReference type="ChEBI" id="CHEBI:57642"/>
        <dbReference type="ChEBI" id="CHEBI:132124"/>
        <dbReference type="EC" id="1.1.5.3"/>
    </reaction>
</comment>
<organism evidence="9 10">
    <name type="scientific">Rhizobium leguminosarum</name>
    <dbReference type="NCBI Taxonomy" id="384"/>
    <lineage>
        <taxon>Bacteria</taxon>
        <taxon>Pseudomonadati</taxon>
        <taxon>Pseudomonadota</taxon>
        <taxon>Alphaproteobacteria</taxon>
        <taxon>Hyphomicrobiales</taxon>
        <taxon>Rhizobiaceae</taxon>
        <taxon>Rhizobium/Agrobacterium group</taxon>
        <taxon>Rhizobium</taxon>
    </lineage>
</organism>
<evidence type="ECO:0000256" key="5">
    <source>
        <dbReference type="ARBA" id="ARBA00023002"/>
    </source>
</evidence>
<feature type="domain" description="Alpha-glycerophosphate oxidase C-terminal" evidence="8">
    <location>
        <begin position="388"/>
        <end position="488"/>
    </location>
</feature>
<evidence type="ECO:0000259" key="8">
    <source>
        <dbReference type="Pfam" id="PF16901"/>
    </source>
</evidence>
<dbReference type="PANTHER" id="PTHR11985:SF15">
    <property type="entry name" value="GLYCEROL-3-PHOSPHATE DEHYDROGENASE, MITOCHONDRIAL"/>
    <property type="match status" value="1"/>
</dbReference>
<dbReference type="GO" id="GO:0004368">
    <property type="term" value="F:glycerol-3-phosphate dehydrogenase (quinone) activity"/>
    <property type="evidence" value="ECO:0007669"/>
    <property type="project" value="UniProtKB-EC"/>
</dbReference>
<evidence type="ECO:0000256" key="4">
    <source>
        <dbReference type="ARBA" id="ARBA00022827"/>
    </source>
</evidence>
<sequence>MTGRVYDLAIIGGGINGAGIARDAAGRGLSVFLCEKSDLGSGTSSASTKLIHGGLRYLEHYQFKLVRHALREREILWRIAPHIIWPLRFVLPHRKGLRPAWVLRLGLFIYDHLGGRQTLPGTKTLRLLRDPAGEPLRDVSTVGFEYSDCWVQDNRLVVLNARDAEAHGAHIRTHVRCTGAVRENGLWHVTIEEVETGRRQAIRARALVNAAGPWVDQVLATVSGRKAAGQIRLVKGSHIIVPRLYEHDRCYIFQNSDGRIVFAIPYEDDFTLIGTTDVDYKDQPEKASISASETAYLCEAASSYFKRSVTPADIVWTYAGVRPLYDDGAANAQETTRDYVLTIDAATGEAPLLCVFGGKITTYRCLAEDALRKLSAHFPQWMINAGWTGRTPLPGGNFEAGAADRLAHDLGKDYPFLSARAARRLVRHYGVDARTILAGARSMSDLGHSFGPDLSEAEVRFLMRHEYARAAEDVVFRRTKAGIRMRKEEISELDTWMARERAAQENEEKGIARVG</sequence>
<dbReference type="EMBL" id="CP016286">
    <property type="protein sequence ID" value="ANP85312.1"/>
    <property type="molecule type" value="Genomic_DNA"/>
</dbReference>
<comment type="similarity">
    <text evidence="2 6">Belongs to the FAD-dependent glycerol-3-phosphate dehydrogenase family.</text>
</comment>
<evidence type="ECO:0000313" key="10">
    <source>
        <dbReference type="Proteomes" id="UP000092691"/>
    </source>
</evidence>
<name>A0A1B1C6B7_RHILE</name>
<dbReference type="EC" id="1.1.5.3" evidence="6"/>
<keyword evidence="5 6" id="KW-0560">Oxidoreductase</keyword>
<dbReference type="Pfam" id="PF01266">
    <property type="entry name" value="DAO"/>
    <property type="match status" value="1"/>
</dbReference>
<dbReference type="InterPro" id="IPR038299">
    <property type="entry name" value="DAO_C_sf"/>
</dbReference>
<comment type="cofactor">
    <cofactor evidence="1 6">
        <name>FAD</name>
        <dbReference type="ChEBI" id="CHEBI:57692"/>
    </cofactor>
</comment>
<dbReference type="InterPro" id="IPR036188">
    <property type="entry name" value="FAD/NAD-bd_sf"/>
</dbReference>
<dbReference type="Gene3D" id="3.30.9.10">
    <property type="entry name" value="D-Amino Acid Oxidase, subunit A, domain 2"/>
    <property type="match status" value="1"/>
</dbReference>
<dbReference type="InterPro" id="IPR031656">
    <property type="entry name" value="DAO_C"/>
</dbReference>
<dbReference type="Pfam" id="PF16901">
    <property type="entry name" value="DAO_C"/>
    <property type="match status" value="1"/>
</dbReference>
<dbReference type="InterPro" id="IPR000447">
    <property type="entry name" value="G3P_DH_FAD-dep"/>
</dbReference>
<dbReference type="RefSeq" id="WP_065279755.1">
    <property type="nucleotide sequence ID" value="NZ_CP016286.1"/>
</dbReference>
<reference evidence="9 10" key="1">
    <citation type="submission" date="2016-06" db="EMBL/GenBank/DDBJ databases">
        <title>Microsymbionts genomes from the relict species Vavilovia formosa.</title>
        <authorList>
            <person name="Chirak E."/>
            <person name="Kimeklis A."/>
            <person name="Andronov E."/>
        </authorList>
    </citation>
    <scope>NUCLEOTIDE SEQUENCE [LARGE SCALE GENOMIC DNA]</scope>
    <source>
        <strain evidence="9 10">Vaf10</strain>
    </source>
</reference>
<dbReference type="OrthoDB" id="9766796at2"/>
<dbReference type="GO" id="GO:0046168">
    <property type="term" value="P:glycerol-3-phosphate catabolic process"/>
    <property type="evidence" value="ECO:0007669"/>
    <property type="project" value="TreeGrafter"/>
</dbReference>
<dbReference type="PANTHER" id="PTHR11985">
    <property type="entry name" value="GLYCEROL-3-PHOSPHATE DEHYDROGENASE"/>
    <property type="match status" value="1"/>
</dbReference>
<accession>A0A1B1C6B7</accession>
<protein>
    <recommendedName>
        <fullName evidence="6">Glycerol-3-phosphate dehydrogenase</fullName>
        <ecNumber evidence="6">1.1.5.3</ecNumber>
    </recommendedName>
</protein>
<dbReference type="AlphaFoldDB" id="A0A1B1C6B7"/>
<feature type="domain" description="FAD dependent oxidoreductase" evidence="7">
    <location>
        <begin position="7"/>
        <end position="362"/>
    </location>
</feature>
<dbReference type="PROSITE" id="PS00977">
    <property type="entry name" value="FAD_G3PDH_1"/>
    <property type="match status" value="1"/>
</dbReference>
<dbReference type="NCBIfam" id="NF009906">
    <property type="entry name" value="PRK13369.1"/>
    <property type="match status" value="1"/>
</dbReference>
<dbReference type="Gene3D" id="1.10.8.870">
    <property type="entry name" value="Alpha-glycerophosphate oxidase, cap domain"/>
    <property type="match status" value="1"/>
</dbReference>
<evidence type="ECO:0000256" key="6">
    <source>
        <dbReference type="RuleBase" id="RU361217"/>
    </source>
</evidence>
<dbReference type="Proteomes" id="UP000092691">
    <property type="component" value="Chromosome"/>
</dbReference>
<dbReference type="NCBIfam" id="NF008899">
    <property type="entry name" value="PRK12266.1"/>
    <property type="match status" value="1"/>
</dbReference>
<dbReference type="SUPFAM" id="SSF54373">
    <property type="entry name" value="FAD-linked reductases, C-terminal domain"/>
    <property type="match status" value="1"/>
</dbReference>
<evidence type="ECO:0000313" key="9">
    <source>
        <dbReference type="EMBL" id="ANP85312.1"/>
    </source>
</evidence>
<dbReference type="GO" id="GO:0009331">
    <property type="term" value="C:glycerol-3-phosphate dehydrogenase (FAD) complex"/>
    <property type="evidence" value="ECO:0007669"/>
    <property type="project" value="UniProtKB-UniRule"/>
</dbReference>
<evidence type="ECO:0000256" key="3">
    <source>
        <dbReference type="ARBA" id="ARBA00022630"/>
    </source>
</evidence>
<gene>
    <name evidence="9" type="ORF">BA011_05910</name>
</gene>
<proteinExistence type="inferred from homology"/>
<dbReference type="SUPFAM" id="SSF51905">
    <property type="entry name" value="FAD/NAD(P)-binding domain"/>
    <property type="match status" value="1"/>
</dbReference>
<evidence type="ECO:0000259" key="7">
    <source>
        <dbReference type="Pfam" id="PF01266"/>
    </source>
</evidence>
<keyword evidence="4" id="KW-0274">FAD</keyword>
<dbReference type="InterPro" id="IPR006076">
    <property type="entry name" value="FAD-dep_OxRdtase"/>
</dbReference>
<dbReference type="PRINTS" id="PR01001">
    <property type="entry name" value="FADG3PDH"/>
</dbReference>
<dbReference type="PROSITE" id="PS00978">
    <property type="entry name" value="FAD_G3PDH_2"/>
    <property type="match status" value="1"/>
</dbReference>
<evidence type="ECO:0000256" key="2">
    <source>
        <dbReference type="ARBA" id="ARBA00007330"/>
    </source>
</evidence>